<dbReference type="Pfam" id="PF00011">
    <property type="entry name" value="HSP20"/>
    <property type="match status" value="1"/>
</dbReference>
<dbReference type="Proteomes" id="UP000243250">
    <property type="component" value="Unassembled WGS sequence"/>
</dbReference>
<gene>
    <name evidence="4" type="ORF">SAMN04488124_2081</name>
</gene>
<dbReference type="RefSeq" id="WP_089880279.1">
    <property type="nucleotide sequence ID" value="NZ_FOYS01000003.1"/>
</dbReference>
<keyword evidence="5" id="KW-1185">Reference proteome</keyword>
<dbReference type="PROSITE" id="PS01031">
    <property type="entry name" value="SHSP"/>
    <property type="match status" value="1"/>
</dbReference>
<dbReference type="InterPro" id="IPR002068">
    <property type="entry name" value="A-crystallin/Hsp20_dom"/>
</dbReference>
<evidence type="ECO:0000256" key="2">
    <source>
        <dbReference type="RuleBase" id="RU003616"/>
    </source>
</evidence>
<dbReference type="STRING" id="555875.SAMN04488124_2081"/>
<proteinExistence type="inferred from homology"/>
<organism evidence="4 5">
    <name type="scientific">Halogeometricum limi</name>
    <dbReference type="NCBI Taxonomy" id="555875"/>
    <lineage>
        <taxon>Archaea</taxon>
        <taxon>Methanobacteriati</taxon>
        <taxon>Methanobacteriota</taxon>
        <taxon>Stenosarchaea group</taxon>
        <taxon>Halobacteria</taxon>
        <taxon>Halobacteriales</taxon>
        <taxon>Haloferacaceae</taxon>
        <taxon>Halogeometricum</taxon>
    </lineage>
</organism>
<dbReference type="EMBL" id="FOYS01000003">
    <property type="protein sequence ID" value="SFR52363.1"/>
    <property type="molecule type" value="Genomic_DNA"/>
</dbReference>
<evidence type="ECO:0000256" key="1">
    <source>
        <dbReference type="PROSITE-ProRule" id="PRU00285"/>
    </source>
</evidence>
<evidence type="ECO:0000313" key="4">
    <source>
        <dbReference type="EMBL" id="SFR52363.1"/>
    </source>
</evidence>
<accession>A0A1I6HD22</accession>
<name>A0A1I6HD22_9EURY</name>
<dbReference type="AlphaFoldDB" id="A0A1I6HD22"/>
<dbReference type="SUPFAM" id="SSF49764">
    <property type="entry name" value="HSP20-like chaperones"/>
    <property type="match status" value="1"/>
</dbReference>
<reference evidence="5" key="1">
    <citation type="submission" date="2016-10" db="EMBL/GenBank/DDBJ databases">
        <authorList>
            <person name="Varghese N."/>
            <person name="Submissions S."/>
        </authorList>
    </citation>
    <scope>NUCLEOTIDE SEQUENCE [LARGE SCALE GENOMIC DNA]</scope>
    <source>
        <strain evidence="5">CGMCC 1.8711</strain>
    </source>
</reference>
<dbReference type="CDD" id="cd06464">
    <property type="entry name" value="ACD_sHsps-like"/>
    <property type="match status" value="1"/>
</dbReference>
<evidence type="ECO:0000313" key="5">
    <source>
        <dbReference type="Proteomes" id="UP000243250"/>
    </source>
</evidence>
<protein>
    <submittedName>
        <fullName evidence="4">Hsp20/alpha crystallin family protein</fullName>
    </submittedName>
</protein>
<dbReference type="OrthoDB" id="261383at2157"/>
<evidence type="ECO:0000259" key="3">
    <source>
        <dbReference type="PROSITE" id="PS01031"/>
    </source>
</evidence>
<comment type="similarity">
    <text evidence="1 2">Belongs to the small heat shock protein (HSP20) family.</text>
</comment>
<dbReference type="InterPro" id="IPR008978">
    <property type="entry name" value="HSP20-like_chaperone"/>
</dbReference>
<dbReference type="Gene3D" id="2.60.40.790">
    <property type="match status" value="1"/>
</dbReference>
<sequence length="124" mass="13700">MSALRDALQELPDAVFADLLESDEAYLLVLDLPGVTPDTTELRVEKGRLVIEARRDKQLPPEFRYVREDRSLFLDAEIPLPPDATGAGADSEMDRGVLTIRLPKRESAPERTIPIAGADDDTEA</sequence>
<feature type="domain" description="SHSP" evidence="3">
    <location>
        <begin position="6"/>
        <end position="118"/>
    </location>
</feature>